<dbReference type="Proteomes" id="UP000315082">
    <property type="component" value="Chromosome"/>
</dbReference>
<evidence type="ECO:0000313" key="2">
    <source>
        <dbReference type="Proteomes" id="UP000315082"/>
    </source>
</evidence>
<protein>
    <submittedName>
        <fullName evidence="1">Uncharacterized protein</fullName>
    </submittedName>
</protein>
<gene>
    <name evidence="1" type="ORF">Poly24_54410</name>
</gene>
<dbReference type="EMBL" id="CP036348">
    <property type="protein sequence ID" value="QDV71702.1"/>
    <property type="molecule type" value="Genomic_DNA"/>
</dbReference>
<dbReference type="KEGG" id="rcf:Poly24_54410"/>
<proteinExistence type="predicted"/>
<organism evidence="1 2">
    <name type="scientific">Rosistilla carotiformis</name>
    <dbReference type="NCBI Taxonomy" id="2528017"/>
    <lineage>
        <taxon>Bacteria</taxon>
        <taxon>Pseudomonadati</taxon>
        <taxon>Planctomycetota</taxon>
        <taxon>Planctomycetia</taxon>
        <taxon>Pirellulales</taxon>
        <taxon>Pirellulaceae</taxon>
        <taxon>Rosistilla</taxon>
    </lineage>
</organism>
<dbReference type="AlphaFoldDB" id="A0A518K1Q7"/>
<accession>A0A518K1Q7</accession>
<keyword evidence="2" id="KW-1185">Reference proteome</keyword>
<sequence>MYMLHKNGEQMRMSHAVLPMYRPQVMKENRSAIAASIHAIMMLVVLWEVTCCDSHCAVAQPIPQQRVVRIGPNVDASQWKSRTSSVIDLMERHAGEILPFLQSDQLSNYIQKEFDDYKREEVEHLNRFARLRHDESPEGVGRYNTAIQQAVEAAEAEEQQFIESITTLGNHSDLRVFVMILIQSKRLEAITHPLCQAYWQLSDDQIAELQRIQSAHASIQARMNAAFVKARQMGKSPQESFAAVAASDRHQHLANYGQAYDLLTEQQLKEYMQYARILRPGESLRDYLSRMSPIERNALLSTCSVLRTIWQREE</sequence>
<reference evidence="1 2" key="1">
    <citation type="submission" date="2019-02" db="EMBL/GenBank/DDBJ databases">
        <title>Deep-cultivation of Planctomycetes and their phenomic and genomic characterization uncovers novel biology.</title>
        <authorList>
            <person name="Wiegand S."/>
            <person name="Jogler M."/>
            <person name="Boedeker C."/>
            <person name="Pinto D."/>
            <person name="Vollmers J."/>
            <person name="Rivas-Marin E."/>
            <person name="Kohn T."/>
            <person name="Peeters S.H."/>
            <person name="Heuer A."/>
            <person name="Rast P."/>
            <person name="Oberbeckmann S."/>
            <person name="Bunk B."/>
            <person name="Jeske O."/>
            <person name="Meyerdierks A."/>
            <person name="Storesund J.E."/>
            <person name="Kallscheuer N."/>
            <person name="Luecker S."/>
            <person name="Lage O.M."/>
            <person name="Pohl T."/>
            <person name="Merkel B.J."/>
            <person name="Hornburger P."/>
            <person name="Mueller R.-W."/>
            <person name="Bruemmer F."/>
            <person name="Labrenz M."/>
            <person name="Spormann A.M."/>
            <person name="Op den Camp H."/>
            <person name="Overmann J."/>
            <person name="Amann R."/>
            <person name="Jetten M.S.M."/>
            <person name="Mascher T."/>
            <person name="Medema M.H."/>
            <person name="Devos D.P."/>
            <person name="Kaster A.-K."/>
            <person name="Ovreas L."/>
            <person name="Rohde M."/>
            <person name="Galperin M.Y."/>
            <person name="Jogler C."/>
        </authorList>
    </citation>
    <scope>NUCLEOTIDE SEQUENCE [LARGE SCALE GENOMIC DNA]</scope>
    <source>
        <strain evidence="1 2">Poly24</strain>
    </source>
</reference>
<evidence type="ECO:0000313" key="1">
    <source>
        <dbReference type="EMBL" id="QDV71702.1"/>
    </source>
</evidence>
<name>A0A518K1Q7_9BACT</name>